<dbReference type="AlphaFoldDB" id="A0A6A9V1E5"/>
<feature type="region of interest" description="Disordered" evidence="1">
    <location>
        <begin position="93"/>
        <end position="114"/>
    </location>
</feature>
<protein>
    <submittedName>
        <fullName evidence="3">DUF1707 domain-containing protein</fullName>
    </submittedName>
</protein>
<evidence type="ECO:0000256" key="1">
    <source>
        <dbReference type="SAM" id="MobiDB-lite"/>
    </source>
</evidence>
<evidence type="ECO:0000313" key="3">
    <source>
        <dbReference type="EMBL" id="MVA76970.1"/>
    </source>
</evidence>
<reference evidence="3 4" key="1">
    <citation type="submission" date="2019-12" db="EMBL/GenBank/DDBJ databases">
        <title>Auraticoccus cholistani sp. nov., an actinomycete isolated from soil of Cholistan desert.</title>
        <authorList>
            <person name="Cheema M.T."/>
        </authorList>
    </citation>
    <scope>NUCLEOTIDE SEQUENCE [LARGE SCALE GENOMIC DNA]</scope>
    <source>
        <strain evidence="3 4">F435</strain>
    </source>
</reference>
<dbReference type="EMBL" id="WPCU01000009">
    <property type="protein sequence ID" value="MVA76970.1"/>
    <property type="molecule type" value="Genomic_DNA"/>
</dbReference>
<accession>A0A6A9V1E5</accession>
<organism evidence="3 4">
    <name type="scientific">Auraticoccus cholistanensis</name>
    <dbReference type="NCBI Taxonomy" id="2656650"/>
    <lineage>
        <taxon>Bacteria</taxon>
        <taxon>Bacillati</taxon>
        <taxon>Actinomycetota</taxon>
        <taxon>Actinomycetes</taxon>
        <taxon>Propionibacteriales</taxon>
        <taxon>Propionibacteriaceae</taxon>
        <taxon>Auraticoccus</taxon>
    </lineage>
</organism>
<dbReference type="Proteomes" id="UP000435304">
    <property type="component" value="Unassembled WGS sequence"/>
</dbReference>
<dbReference type="Pfam" id="PF08044">
    <property type="entry name" value="DUF1707"/>
    <property type="match status" value="1"/>
</dbReference>
<dbReference type="InterPro" id="IPR012551">
    <property type="entry name" value="DUF1707_SHOCT-like"/>
</dbReference>
<feature type="domain" description="DUF1707" evidence="2">
    <location>
        <begin position="37"/>
        <end position="89"/>
    </location>
</feature>
<comment type="caution">
    <text evidence="3">The sequence shown here is derived from an EMBL/GenBank/DDBJ whole genome shotgun (WGS) entry which is preliminary data.</text>
</comment>
<dbReference type="PANTHER" id="PTHR40763">
    <property type="entry name" value="MEMBRANE PROTEIN-RELATED"/>
    <property type="match status" value="1"/>
</dbReference>
<name>A0A6A9V1E5_9ACTN</name>
<evidence type="ECO:0000259" key="2">
    <source>
        <dbReference type="Pfam" id="PF08044"/>
    </source>
</evidence>
<evidence type="ECO:0000313" key="4">
    <source>
        <dbReference type="Proteomes" id="UP000435304"/>
    </source>
</evidence>
<sequence>MPPAGRCVHGIRVLLAACPGAPARRYARHMSEQQPQLRIGDRERDLVASVLQDAMAEGRITMEEMQERVDAALRARYFSDLDPLVADLPIEPPSTALTRPRPGVEPRLASTPGSSEADRLVLDAGWSSVARTGRWDVPPFIEINASLGSVKLDCLQAVAPPVVDIRVIGSAGSVTIVVPETWAANVDRLRTGWGSAHCKLPTSPQPGGTLLVLHGSVGMGTLNVRNANWFDRRKLEKQGITTARRPELGR</sequence>
<proteinExistence type="predicted"/>
<keyword evidence="4" id="KW-1185">Reference proteome</keyword>
<gene>
    <name evidence="3" type="ORF">GC722_13190</name>
</gene>
<dbReference type="PANTHER" id="PTHR40763:SF5">
    <property type="entry name" value="MEMBRANE PROTEIN"/>
    <property type="match status" value="1"/>
</dbReference>